<keyword evidence="1" id="KW-0812">Transmembrane</keyword>
<dbReference type="RefSeq" id="WP_260978239.1">
    <property type="nucleotide sequence ID" value="NZ_JAODBU010000002.1"/>
</dbReference>
<reference evidence="2" key="1">
    <citation type="submission" date="2022-09" db="EMBL/GenBank/DDBJ databases">
        <title>Eubacterium sp. LFL-14 isolated from human feces.</title>
        <authorList>
            <person name="Liu F."/>
        </authorList>
    </citation>
    <scope>NUCLEOTIDE SEQUENCE</scope>
    <source>
        <strain evidence="2">LFL-14</strain>
    </source>
</reference>
<evidence type="ECO:0000256" key="1">
    <source>
        <dbReference type="SAM" id="Phobius"/>
    </source>
</evidence>
<dbReference type="Proteomes" id="UP001431199">
    <property type="component" value="Unassembled WGS sequence"/>
</dbReference>
<gene>
    <name evidence="2" type="ORF">N5B56_01710</name>
</gene>
<evidence type="ECO:0000313" key="3">
    <source>
        <dbReference type="Proteomes" id="UP001431199"/>
    </source>
</evidence>
<name>A0ABT2LY62_9FIRM</name>
<dbReference type="EMBL" id="JAODBU010000002">
    <property type="protein sequence ID" value="MCT7397803.1"/>
    <property type="molecule type" value="Genomic_DNA"/>
</dbReference>
<protein>
    <submittedName>
        <fullName evidence="2">Uncharacterized protein</fullName>
    </submittedName>
</protein>
<keyword evidence="1" id="KW-0472">Membrane</keyword>
<keyword evidence="1" id="KW-1133">Transmembrane helix</keyword>
<comment type="caution">
    <text evidence="2">The sequence shown here is derived from an EMBL/GenBank/DDBJ whole genome shotgun (WGS) entry which is preliminary data.</text>
</comment>
<sequence length="165" mass="18876">MLFYFVFIFAVISLISGIMLNKEELSLHSRVLIITVSIILIVADASVAVYLGTTDLDKSNYYNKYYKEKERIKAENIKIVEEKKNSKSDDTSLSSSTFNCIITFTDEYSIERSIKAKRSNISISDGSENIIIKKELDLPDIELIINPFSFFNAKTKYEIIKTSEE</sequence>
<feature type="transmembrane region" description="Helical" evidence="1">
    <location>
        <begin position="27"/>
        <end position="51"/>
    </location>
</feature>
<keyword evidence="3" id="KW-1185">Reference proteome</keyword>
<evidence type="ECO:0000313" key="2">
    <source>
        <dbReference type="EMBL" id="MCT7397803.1"/>
    </source>
</evidence>
<proteinExistence type="predicted"/>
<accession>A0ABT2LY62</accession>
<organism evidence="2 3">
    <name type="scientific">Eubacterium album</name>
    <dbReference type="NCBI Taxonomy" id="2978477"/>
    <lineage>
        <taxon>Bacteria</taxon>
        <taxon>Bacillati</taxon>
        <taxon>Bacillota</taxon>
        <taxon>Clostridia</taxon>
        <taxon>Eubacteriales</taxon>
        <taxon>Eubacteriaceae</taxon>
        <taxon>Eubacterium</taxon>
    </lineage>
</organism>